<dbReference type="Pfam" id="PF00249">
    <property type="entry name" value="Myb_DNA-binding"/>
    <property type="match status" value="1"/>
</dbReference>
<sequence>MDCRRNDNLNMSANSAHFESQQGKHAHPAGSSKNSSSRNGNIGRKRWSPEEDAILMREVAKHGPCRWTEIAALLPGRNAQHARLRYNNYLRFGKDVIGEPFTKEEDALIMKLASRYEISGGHDWSELARILGRRNNCIKNRYNLLLRHEQKNVTSEPAHFANTKLPNTTYRVSIAALCSQ</sequence>
<dbReference type="GO" id="GO:0000981">
    <property type="term" value="F:DNA-binding transcription factor activity, RNA polymerase II-specific"/>
    <property type="evidence" value="ECO:0007669"/>
    <property type="project" value="TreeGrafter"/>
</dbReference>
<dbReference type="CDD" id="cd00167">
    <property type="entry name" value="SANT"/>
    <property type="match status" value="2"/>
</dbReference>
<feature type="domain" description="HTH myb-type" evidence="3">
    <location>
        <begin position="39"/>
        <end position="94"/>
    </location>
</feature>
<dbReference type="InterPro" id="IPR001005">
    <property type="entry name" value="SANT/Myb"/>
</dbReference>
<gene>
    <name evidence="4" type="ORF">EAUS1353_LOCUS1364</name>
</gene>
<dbReference type="InterPro" id="IPR009057">
    <property type="entry name" value="Homeodomain-like_sf"/>
</dbReference>
<dbReference type="EMBL" id="HBGI01002100">
    <property type="protein sequence ID" value="CAD9239626.1"/>
    <property type="molecule type" value="Transcribed_RNA"/>
</dbReference>
<feature type="compositionally biased region" description="Low complexity" evidence="1">
    <location>
        <begin position="30"/>
        <end position="42"/>
    </location>
</feature>
<dbReference type="PANTHER" id="PTHR45614">
    <property type="entry name" value="MYB PROTEIN-RELATED"/>
    <property type="match status" value="1"/>
</dbReference>
<evidence type="ECO:0000313" key="4">
    <source>
        <dbReference type="EMBL" id="CAD9239626.1"/>
    </source>
</evidence>
<dbReference type="Gene3D" id="1.10.10.60">
    <property type="entry name" value="Homeodomain-like"/>
    <property type="match status" value="2"/>
</dbReference>
<feature type="domain" description="Myb-like" evidence="2">
    <location>
        <begin position="100"/>
        <end position="146"/>
    </location>
</feature>
<dbReference type="GO" id="GO:0005634">
    <property type="term" value="C:nucleus"/>
    <property type="evidence" value="ECO:0007669"/>
    <property type="project" value="TreeGrafter"/>
</dbReference>
<dbReference type="Pfam" id="PF13921">
    <property type="entry name" value="Myb_DNA-bind_6"/>
    <property type="match status" value="1"/>
</dbReference>
<feature type="domain" description="Myb-like" evidence="2">
    <location>
        <begin position="39"/>
        <end position="90"/>
    </location>
</feature>
<dbReference type="AlphaFoldDB" id="A0A7S1TLY1"/>
<name>A0A7S1TLY1_9RHOD</name>
<proteinExistence type="predicted"/>
<dbReference type="InterPro" id="IPR017930">
    <property type="entry name" value="Myb_dom"/>
</dbReference>
<evidence type="ECO:0000259" key="2">
    <source>
        <dbReference type="PROSITE" id="PS50090"/>
    </source>
</evidence>
<protein>
    <submittedName>
        <fullName evidence="4">Uncharacterized protein</fullName>
    </submittedName>
</protein>
<dbReference type="SUPFAM" id="SSF46689">
    <property type="entry name" value="Homeodomain-like"/>
    <property type="match status" value="1"/>
</dbReference>
<accession>A0A7S1TLY1</accession>
<dbReference type="InterPro" id="IPR050560">
    <property type="entry name" value="MYB_TF"/>
</dbReference>
<dbReference type="GO" id="GO:0000978">
    <property type="term" value="F:RNA polymerase II cis-regulatory region sequence-specific DNA binding"/>
    <property type="evidence" value="ECO:0007669"/>
    <property type="project" value="TreeGrafter"/>
</dbReference>
<organism evidence="4">
    <name type="scientific">Erythrolobus australicus</name>
    <dbReference type="NCBI Taxonomy" id="1077150"/>
    <lineage>
        <taxon>Eukaryota</taxon>
        <taxon>Rhodophyta</taxon>
        <taxon>Bangiophyceae</taxon>
        <taxon>Porphyridiales</taxon>
        <taxon>Porphyridiaceae</taxon>
        <taxon>Erythrolobus</taxon>
    </lineage>
</organism>
<feature type="region of interest" description="Disordered" evidence="1">
    <location>
        <begin position="17"/>
        <end position="47"/>
    </location>
</feature>
<dbReference type="PROSITE" id="PS51294">
    <property type="entry name" value="HTH_MYB"/>
    <property type="match status" value="1"/>
</dbReference>
<evidence type="ECO:0000259" key="3">
    <source>
        <dbReference type="PROSITE" id="PS51294"/>
    </source>
</evidence>
<dbReference type="PROSITE" id="PS50090">
    <property type="entry name" value="MYB_LIKE"/>
    <property type="match status" value="2"/>
</dbReference>
<evidence type="ECO:0000256" key="1">
    <source>
        <dbReference type="SAM" id="MobiDB-lite"/>
    </source>
</evidence>
<reference evidence="4" key="1">
    <citation type="submission" date="2021-01" db="EMBL/GenBank/DDBJ databases">
        <authorList>
            <person name="Corre E."/>
            <person name="Pelletier E."/>
            <person name="Niang G."/>
            <person name="Scheremetjew M."/>
            <person name="Finn R."/>
            <person name="Kale V."/>
            <person name="Holt S."/>
            <person name="Cochrane G."/>
            <person name="Meng A."/>
            <person name="Brown T."/>
            <person name="Cohen L."/>
        </authorList>
    </citation>
    <scope>NUCLEOTIDE SEQUENCE</scope>
    <source>
        <strain evidence="4">CCMP3124</strain>
    </source>
</reference>
<dbReference type="SMART" id="SM00717">
    <property type="entry name" value="SANT"/>
    <property type="match status" value="2"/>
</dbReference>